<dbReference type="RefSeq" id="WP_340237319.1">
    <property type="nucleotide sequence ID" value="NZ_JBBEWC010000007.1"/>
</dbReference>
<evidence type="ECO:0000313" key="1">
    <source>
        <dbReference type="EMBL" id="MFD2521184.1"/>
    </source>
</evidence>
<dbReference type="SUPFAM" id="SSF82171">
    <property type="entry name" value="DPP6 N-terminal domain-like"/>
    <property type="match status" value="1"/>
</dbReference>
<evidence type="ECO:0000313" key="2">
    <source>
        <dbReference type="Proteomes" id="UP001597510"/>
    </source>
</evidence>
<accession>A0ABW5J6L7</accession>
<dbReference type="Proteomes" id="UP001597510">
    <property type="component" value="Unassembled WGS sequence"/>
</dbReference>
<protein>
    <submittedName>
        <fullName evidence="1">Uncharacterized protein</fullName>
    </submittedName>
</protein>
<keyword evidence="2" id="KW-1185">Reference proteome</keyword>
<name>A0ABW5J6L7_9BACT</name>
<comment type="caution">
    <text evidence="1">The sequence shown here is derived from an EMBL/GenBank/DDBJ whole genome shotgun (WGS) entry which is preliminary data.</text>
</comment>
<gene>
    <name evidence="1" type="ORF">ACFSR2_09835</name>
</gene>
<organism evidence="1 2">
    <name type="scientific">Emticicia soli</name>
    <dbReference type="NCBI Taxonomy" id="2027878"/>
    <lineage>
        <taxon>Bacteria</taxon>
        <taxon>Pseudomonadati</taxon>
        <taxon>Bacteroidota</taxon>
        <taxon>Cytophagia</taxon>
        <taxon>Cytophagales</taxon>
        <taxon>Leadbetterellaceae</taxon>
        <taxon>Emticicia</taxon>
    </lineage>
</organism>
<sequence>MNSNQTYKPLNSKRILNTLAIIKICLLASILLFLNLTATYAQSVKRIEIPTNGDDNKYQVITLGDEGLLILSKTSKKTFNITKFDTELQQTWSINGDLEENQSYVDFSRDGRDVYFLFSKFNSDLYQIIKVSTGIGLMQKFFFENISRFEVSEFKVHNDFAYLAGMVKEEPVLMSVNLQKLQPRILAGGLKGTASISSLDFDEENNLLVVSYSVKKGRSSYMVVKRINPNGKIVEQLSVEPEDDYGLLTGKLFSLNDGTQLMIGNYGYKGYQSNGVPMSQGLYISKVDEENPEYVKLHSFTEFKNFFKFMSQKQQDRIERQISKKKDKGGDLRLNYRVLVHDIIQKDNQYILVAEVFYPEFRNNNNFYGSGMYGSPFWGGYPYGFGNMGYYRYYGLNSWAWNPWLWGGSRGFNNQQFDGFKYTHAVVAGFDEKGNLIWDNSFSFDNVKSQELKEKVKIKLDNNDITLVYSHKGKLASKIVRGNEVIEGNKTIEVGTEREGDRIRDTATDDLEYWHQNYYLAWGYQKIANKTGGSRKVFYLNKIAF</sequence>
<reference evidence="2" key="1">
    <citation type="journal article" date="2019" name="Int. J. Syst. Evol. Microbiol.">
        <title>The Global Catalogue of Microorganisms (GCM) 10K type strain sequencing project: providing services to taxonomists for standard genome sequencing and annotation.</title>
        <authorList>
            <consortium name="The Broad Institute Genomics Platform"/>
            <consortium name="The Broad Institute Genome Sequencing Center for Infectious Disease"/>
            <person name="Wu L."/>
            <person name="Ma J."/>
        </authorList>
    </citation>
    <scope>NUCLEOTIDE SEQUENCE [LARGE SCALE GENOMIC DNA]</scope>
    <source>
        <strain evidence="2">KCTC 52344</strain>
    </source>
</reference>
<proteinExistence type="predicted"/>
<dbReference type="EMBL" id="JBHULC010000009">
    <property type="protein sequence ID" value="MFD2521184.1"/>
    <property type="molecule type" value="Genomic_DNA"/>
</dbReference>